<dbReference type="InterPro" id="IPR045784">
    <property type="entry name" value="Radical_SAM_N2"/>
</dbReference>
<dbReference type="Pfam" id="PF19864">
    <property type="entry name" value="Radical_SAM_N2"/>
    <property type="match status" value="1"/>
</dbReference>
<protein>
    <submittedName>
        <fullName evidence="2">Radical SAM superfamily enzyme YgiQ, UPF0313 family</fullName>
    </submittedName>
</protein>
<keyword evidence="3" id="KW-1185">Reference proteome</keyword>
<dbReference type="AlphaFoldDB" id="A0A1H0CTA2"/>
<dbReference type="InterPro" id="IPR058240">
    <property type="entry name" value="rSAM_sf"/>
</dbReference>
<dbReference type="Gene3D" id="3.80.30.20">
    <property type="entry name" value="tm_1862 like domain"/>
    <property type="match status" value="1"/>
</dbReference>
<accession>A0A1H0CTA2</accession>
<dbReference type="PANTHER" id="PTHR42731:SF5">
    <property type="entry name" value="RADICAL SAM DOMAIN PROTEIN"/>
    <property type="match status" value="1"/>
</dbReference>
<sequence length="553" mass="64411">MSFNLDKEILFWGRDKVPSREWGGRLPIALIFPEKKNLALSTLGWQAVFRSLIKEDDFVVERFCGQGEDEKDFKSLDNHLPLSSFPIWCFSLNFELDALNILRYLKKHNFSLKAQHRTHFPLLIGGGPLAFLNPFPLLPAFDFMFVGESEKDFVPLLQNLKRAYLQGAQKNDLVELALSWDCVLTKEKKARRVFQSSFFPAYSLFVSNKSAFPDTFLLEINRGCLYGCRFCAAGYIYRPFREISLKTAKEIIKKVQPKKVGLVGTALTDWPYLKEFLYWLAENKIKFSLSSLRIEALDKDFLIFLRKQGIRSITLAVEGISLKIRQSINKKFPEKKFWEVVSNISKLQFNTLKLYFILGFPNEQEDDFKELEIFLNRLNKVRAEAKGKKKKGLDLIQISASILVPKPWTPLQWIGVEDLDILEEKIKKFKKIVKKFSGIRFSGEKPILSHIQAVLARGDEQTFSFIETALNENSWIKAYKKEYKKIKQYLKEKDKDTVFPWDNIIQGINKEYLYKEFLFFYKQKQTSSCKKDCFKCSQCGISKFIEGKNEDII</sequence>
<evidence type="ECO:0000313" key="2">
    <source>
        <dbReference type="EMBL" id="SDN61094.1"/>
    </source>
</evidence>
<organism evidence="2 3">
    <name type="scientific">Desulfonauticus submarinus</name>
    <dbReference type="NCBI Taxonomy" id="206665"/>
    <lineage>
        <taxon>Bacteria</taxon>
        <taxon>Pseudomonadati</taxon>
        <taxon>Thermodesulfobacteriota</taxon>
        <taxon>Desulfovibrionia</taxon>
        <taxon>Desulfovibrionales</taxon>
        <taxon>Desulfonauticaceae</taxon>
        <taxon>Desulfonauticus</taxon>
    </lineage>
</organism>
<dbReference type="RefSeq" id="WP_092064473.1">
    <property type="nucleotide sequence ID" value="NZ_FNIN01000003.1"/>
</dbReference>
<dbReference type="SMART" id="SM00729">
    <property type="entry name" value="Elp3"/>
    <property type="match status" value="1"/>
</dbReference>
<dbReference type="STRING" id="206665.SAMN04488516_103181"/>
<dbReference type="OrthoDB" id="9806827at2"/>
<dbReference type="GO" id="GO:0051536">
    <property type="term" value="F:iron-sulfur cluster binding"/>
    <property type="evidence" value="ECO:0007669"/>
    <property type="project" value="InterPro"/>
</dbReference>
<proteinExistence type="predicted"/>
<dbReference type="Pfam" id="PF04055">
    <property type="entry name" value="Radical_SAM"/>
    <property type="match status" value="1"/>
</dbReference>
<gene>
    <name evidence="2" type="ORF">SAMN04488516_103181</name>
</gene>
<dbReference type="GO" id="GO:0003824">
    <property type="term" value="F:catalytic activity"/>
    <property type="evidence" value="ECO:0007669"/>
    <property type="project" value="InterPro"/>
</dbReference>
<dbReference type="InterPro" id="IPR023404">
    <property type="entry name" value="rSAM_horseshoe"/>
</dbReference>
<dbReference type="PANTHER" id="PTHR42731">
    <property type="entry name" value="SLL1084 PROTEIN"/>
    <property type="match status" value="1"/>
</dbReference>
<name>A0A1H0CTA2_9BACT</name>
<dbReference type="SFLD" id="SFLDG01082">
    <property type="entry name" value="B12-binding_domain_containing"/>
    <property type="match status" value="1"/>
</dbReference>
<feature type="domain" description="Radical SAM core" evidence="1">
    <location>
        <begin position="210"/>
        <end position="440"/>
    </location>
</feature>
<dbReference type="SFLD" id="SFLDS00029">
    <property type="entry name" value="Radical_SAM"/>
    <property type="match status" value="1"/>
</dbReference>
<dbReference type="Proteomes" id="UP000199602">
    <property type="component" value="Unassembled WGS sequence"/>
</dbReference>
<dbReference type="EMBL" id="FNIN01000003">
    <property type="protein sequence ID" value="SDN61094.1"/>
    <property type="molecule type" value="Genomic_DNA"/>
</dbReference>
<dbReference type="PROSITE" id="PS51918">
    <property type="entry name" value="RADICAL_SAM"/>
    <property type="match status" value="1"/>
</dbReference>
<dbReference type="InterPro" id="IPR007197">
    <property type="entry name" value="rSAM"/>
</dbReference>
<dbReference type="InterPro" id="IPR006638">
    <property type="entry name" value="Elp3/MiaA/NifB-like_rSAM"/>
</dbReference>
<evidence type="ECO:0000313" key="3">
    <source>
        <dbReference type="Proteomes" id="UP000199602"/>
    </source>
</evidence>
<evidence type="ECO:0000259" key="1">
    <source>
        <dbReference type="PROSITE" id="PS51918"/>
    </source>
</evidence>
<dbReference type="SUPFAM" id="SSF102114">
    <property type="entry name" value="Radical SAM enzymes"/>
    <property type="match status" value="1"/>
</dbReference>
<dbReference type="CDD" id="cd01335">
    <property type="entry name" value="Radical_SAM"/>
    <property type="match status" value="1"/>
</dbReference>
<reference evidence="2 3" key="1">
    <citation type="submission" date="2016-10" db="EMBL/GenBank/DDBJ databases">
        <authorList>
            <person name="de Groot N.N."/>
        </authorList>
    </citation>
    <scope>NUCLEOTIDE SEQUENCE [LARGE SCALE GENOMIC DNA]</scope>
    <source>
        <strain evidence="2 3">DSM 15269</strain>
    </source>
</reference>